<gene>
    <name evidence="2" type="ordered locus">Slin_2972</name>
</gene>
<dbReference type="STRING" id="504472.Slin_2972"/>
<dbReference type="EMBL" id="CP001769">
    <property type="protein sequence ID" value="ADB38984.1"/>
    <property type="molecule type" value="Genomic_DNA"/>
</dbReference>
<feature type="compositionally biased region" description="Polar residues" evidence="1">
    <location>
        <begin position="71"/>
        <end position="83"/>
    </location>
</feature>
<feature type="region of interest" description="Disordered" evidence="1">
    <location>
        <begin position="1"/>
        <end position="29"/>
    </location>
</feature>
<feature type="compositionally biased region" description="Low complexity" evidence="1">
    <location>
        <begin position="54"/>
        <end position="68"/>
    </location>
</feature>
<dbReference type="HOGENOM" id="CLU_844426_0_0_10"/>
<feature type="compositionally biased region" description="Polar residues" evidence="1">
    <location>
        <begin position="18"/>
        <end position="29"/>
    </location>
</feature>
<keyword evidence="3" id="KW-1185">Reference proteome</keyword>
<organism evidence="2 3">
    <name type="scientific">Spirosoma linguale (strain ATCC 33905 / DSM 74 / LMG 10896 / Claus 1)</name>
    <dbReference type="NCBI Taxonomy" id="504472"/>
    <lineage>
        <taxon>Bacteria</taxon>
        <taxon>Pseudomonadati</taxon>
        <taxon>Bacteroidota</taxon>
        <taxon>Cytophagia</taxon>
        <taxon>Cytophagales</taxon>
        <taxon>Cytophagaceae</taxon>
        <taxon>Spirosoma</taxon>
    </lineage>
</organism>
<dbReference type="Proteomes" id="UP000002028">
    <property type="component" value="Chromosome"/>
</dbReference>
<proteinExistence type="predicted"/>
<feature type="region of interest" description="Disordered" evidence="1">
    <location>
        <begin position="54"/>
        <end position="87"/>
    </location>
</feature>
<evidence type="ECO:0000256" key="1">
    <source>
        <dbReference type="SAM" id="MobiDB-lite"/>
    </source>
</evidence>
<dbReference type="RefSeq" id="WP_012927512.1">
    <property type="nucleotide sequence ID" value="NC_013730.1"/>
</dbReference>
<dbReference type="AlphaFoldDB" id="D2QKF8"/>
<protein>
    <submittedName>
        <fullName evidence="2">Uncharacterized protein</fullName>
    </submittedName>
</protein>
<dbReference type="KEGG" id="sli:Slin_2972"/>
<sequence>MSQLSKLTDLPTDAYSMPQATTPAKSGLSTNQKKLLAISSATLLMGGAAWAITKGSGKSTDTTGSTDSDPAESTTSTGTSTQPVALPTDIDASGKVADTMSFEQAFETARKEVGVGGVFSWHGRWYNTFEKEEWSSLSLEQRQEFTEMITQEELPVKPYRQAVAGTPATHSSAEATEPTIIEGHLNGQRVMGLDFDQDGIIDTLVMEGADGYTYRIVDARGDDGLDTIMRFDSLNGELVEIERIDKPFVLSNDQFSQGLEDSMGKEVVDSILEPELVDPTPAPAAPTDEHLLNETEDDDDTVYLADSHEPDDTYVNDGDVHDMDE</sequence>
<accession>D2QKF8</accession>
<reference evidence="2 3" key="1">
    <citation type="journal article" date="2010" name="Stand. Genomic Sci.">
        <title>Complete genome sequence of Spirosoma linguale type strain (1).</title>
        <authorList>
            <person name="Lail K."/>
            <person name="Sikorski J."/>
            <person name="Saunders E."/>
            <person name="Lapidus A."/>
            <person name="Glavina Del Rio T."/>
            <person name="Copeland A."/>
            <person name="Tice H."/>
            <person name="Cheng J.-F."/>
            <person name="Lucas S."/>
            <person name="Nolan M."/>
            <person name="Bruce D."/>
            <person name="Goodwin L."/>
            <person name="Pitluck S."/>
            <person name="Ivanova N."/>
            <person name="Mavromatis K."/>
            <person name="Ovchinnikova G."/>
            <person name="Pati A."/>
            <person name="Chen A."/>
            <person name="Palaniappan K."/>
            <person name="Land M."/>
            <person name="Hauser L."/>
            <person name="Chang Y.-J."/>
            <person name="Jeffries C.D."/>
            <person name="Chain P."/>
            <person name="Brettin T."/>
            <person name="Detter J.C."/>
            <person name="Schuetze A."/>
            <person name="Rohde M."/>
            <person name="Tindall B.J."/>
            <person name="Goeker M."/>
            <person name="Bristow J."/>
            <person name="Eisen J.A."/>
            <person name="Markowitz V."/>
            <person name="Hugenholtz P."/>
            <person name="Kyrpides N.C."/>
            <person name="Klenk H.-P."/>
            <person name="Chen F."/>
        </authorList>
    </citation>
    <scope>NUCLEOTIDE SEQUENCE [LARGE SCALE GENOMIC DNA]</scope>
    <source>
        <strain evidence="3">ATCC 33905 / DSM 74 / LMG 10896 / Claus 1</strain>
    </source>
</reference>
<evidence type="ECO:0000313" key="2">
    <source>
        <dbReference type="EMBL" id="ADB38984.1"/>
    </source>
</evidence>
<dbReference type="eggNOG" id="ENOG5033HNT">
    <property type="taxonomic scope" value="Bacteria"/>
</dbReference>
<evidence type="ECO:0000313" key="3">
    <source>
        <dbReference type="Proteomes" id="UP000002028"/>
    </source>
</evidence>
<name>D2QKF8_SPILD</name>
<feature type="region of interest" description="Disordered" evidence="1">
    <location>
        <begin position="276"/>
        <end position="325"/>
    </location>
</feature>